<accession>A0A1M4YF20</accession>
<keyword evidence="2" id="KW-1185">Reference proteome</keyword>
<dbReference type="EMBL" id="FQUJ01000006">
    <property type="protein sequence ID" value="SHF04345.1"/>
    <property type="molecule type" value="Genomic_DNA"/>
</dbReference>
<protein>
    <submittedName>
        <fullName evidence="1">Uncharacterized protein</fullName>
    </submittedName>
</protein>
<gene>
    <name evidence="1" type="ORF">SAMN02745148_01692</name>
</gene>
<proteinExistence type="predicted"/>
<dbReference type="Proteomes" id="UP000184346">
    <property type="component" value="Unassembled WGS sequence"/>
</dbReference>
<name>A0A1M4YF20_9GAMM</name>
<sequence>MAASMRKCNICSILHCAAMAHRYCHLFAEDRALIIQMRASHSPHERARKHVKQKRELNYQLLPLNGVLLTIPEIA</sequence>
<dbReference type="AlphaFoldDB" id="A0A1M4YF20"/>
<evidence type="ECO:0000313" key="1">
    <source>
        <dbReference type="EMBL" id="SHF04345.1"/>
    </source>
</evidence>
<organism evidence="1 2">
    <name type="scientific">Modicisalibacter ilicicola DSM 19980</name>
    <dbReference type="NCBI Taxonomy" id="1121942"/>
    <lineage>
        <taxon>Bacteria</taxon>
        <taxon>Pseudomonadati</taxon>
        <taxon>Pseudomonadota</taxon>
        <taxon>Gammaproteobacteria</taxon>
        <taxon>Oceanospirillales</taxon>
        <taxon>Halomonadaceae</taxon>
        <taxon>Modicisalibacter</taxon>
    </lineage>
</organism>
<evidence type="ECO:0000313" key="2">
    <source>
        <dbReference type="Proteomes" id="UP000184346"/>
    </source>
</evidence>
<reference evidence="1 2" key="1">
    <citation type="submission" date="2016-11" db="EMBL/GenBank/DDBJ databases">
        <authorList>
            <person name="Jaros S."/>
            <person name="Januszkiewicz K."/>
            <person name="Wedrychowicz H."/>
        </authorList>
    </citation>
    <scope>NUCLEOTIDE SEQUENCE [LARGE SCALE GENOMIC DNA]</scope>
    <source>
        <strain evidence="1 2">DSM 19980</strain>
    </source>
</reference>
<dbReference type="STRING" id="1121942.SAMN02745148_01692"/>